<dbReference type="PROSITE" id="PS51371">
    <property type="entry name" value="CBS"/>
    <property type="match status" value="2"/>
</dbReference>
<name>A0A918CUB9_9ACTN</name>
<evidence type="ECO:0000313" key="6">
    <source>
        <dbReference type="EMBL" id="GGN26934.1"/>
    </source>
</evidence>
<dbReference type="InterPro" id="IPR017080">
    <property type="entry name" value="UCP036990_CBS_BON"/>
</dbReference>
<dbReference type="Proteomes" id="UP000653411">
    <property type="component" value="Unassembled WGS sequence"/>
</dbReference>
<proteinExistence type="predicted"/>
<evidence type="ECO:0000313" key="7">
    <source>
        <dbReference type="Proteomes" id="UP000653411"/>
    </source>
</evidence>
<dbReference type="InterPro" id="IPR046342">
    <property type="entry name" value="CBS_dom_sf"/>
</dbReference>
<evidence type="ECO:0000256" key="3">
    <source>
        <dbReference type="SAM" id="MobiDB-lite"/>
    </source>
</evidence>
<keyword evidence="7" id="KW-1185">Reference proteome</keyword>
<dbReference type="InterPro" id="IPR000644">
    <property type="entry name" value="CBS_dom"/>
</dbReference>
<feature type="domain" description="BON" evidence="4">
    <location>
        <begin position="142"/>
        <end position="211"/>
    </location>
</feature>
<evidence type="ECO:0000256" key="2">
    <source>
        <dbReference type="PROSITE-ProRule" id="PRU00703"/>
    </source>
</evidence>
<dbReference type="SUPFAM" id="SSF54631">
    <property type="entry name" value="CBS-domain pair"/>
    <property type="match status" value="1"/>
</dbReference>
<reference evidence="6" key="1">
    <citation type="journal article" date="2014" name="Int. J. Syst. Evol. Microbiol.">
        <title>Complete genome sequence of Corynebacterium casei LMG S-19264T (=DSM 44701T), isolated from a smear-ripened cheese.</title>
        <authorList>
            <consortium name="US DOE Joint Genome Institute (JGI-PGF)"/>
            <person name="Walter F."/>
            <person name="Albersmeier A."/>
            <person name="Kalinowski J."/>
            <person name="Ruckert C."/>
        </authorList>
    </citation>
    <scope>NUCLEOTIDE SEQUENCE</scope>
    <source>
        <strain evidence="6">CGMCC 4.7110</strain>
    </source>
</reference>
<protein>
    <recommendedName>
        <fullName evidence="8">CBS domain-containing protein</fullName>
    </recommendedName>
</protein>
<dbReference type="PANTHER" id="PTHR43080">
    <property type="entry name" value="CBS DOMAIN-CONTAINING PROTEIN CBSX3, MITOCHONDRIAL"/>
    <property type="match status" value="1"/>
</dbReference>
<dbReference type="PROSITE" id="PS50914">
    <property type="entry name" value="BON"/>
    <property type="match status" value="1"/>
</dbReference>
<evidence type="ECO:0008006" key="8">
    <source>
        <dbReference type="Google" id="ProtNLM"/>
    </source>
</evidence>
<feature type="region of interest" description="Disordered" evidence="3">
    <location>
        <begin position="212"/>
        <end position="235"/>
    </location>
</feature>
<evidence type="ECO:0000259" key="4">
    <source>
        <dbReference type="PROSITE" id="PS50914"/>
    </source>
</evidence>
<feature type="domain" description="CBS" evidence="5">
    <location>
        <begin position="89"/>
        <end position="146"/>
    </location>
</feature>
<sequence>MTGTPHVVNDVMTHTVLALRHGAAFKDIVQAMQRWQVSAVPVLDDDGRVVGVVSEADLLRKEQARAEVPGRRPGADRTKATAVTAAELMTVPAVTVRPEAPLPEAARTMARHGVKRLPVVDAAGLLRGVVSRADLLKVFLRADEDIADEIRRDIVPHLFPGPAEPVTVRVRDGVVTLTGRVPDTGLVPVAAGWVRGVAGVVAVDCALAGPPRRPDLDPDLPDPEHVPHPEHVPPA</sequence>
<dbReference type="CDD" id="cd04586">
    <property type="entry name" value="CBS_pair_BON_assoc"/>
    <property type="match status" value="1"/>
</dbReference>
<dbReference type="Gene3D" id="3.10.580.10">
    <property type="entry name" value="CBS-domain"/>
    <property type="match status" value="1"/>
</dbReference>
<gene>
    <name evidence="6" type="ORF">GCM10011578_061800</name>
</gene>
<dbReference type="InterPro" id="IPR051257">
    <property type="entry name" value="Diverse_CBS-Domain"/>
</dbReference>
<dbReference type="EMBL" id="BMML01000016">
    <property type="protein sequence ID" value="GGN26934.1"/>
    <property type="molecule type" value="Genomic_DNA"/>
</dbReference>
<evidence type="ECO:0000256" key="1">
    <source>
        <dbReference type="ARBA" id="ARBA00023122"/>
    </source>
</evidence>
<feature type="domain" description="CBS" evidence="5">
    <location>
        <begin position="12"/>
        <end position="68"/>
    </location>
</feature>
<reference evidence="6" key="2">
    <citation type="submission" date="2020-09" db="EMBL/GenBank/DDBJ databases">
        <authorList>
            <person name="Sun Q."/>
            <person name="Zhou Y."/>
        </authorList>
    </citation>
    <scope>NUCLEOTIDE SEQUENCE</scope>
    <source>
        <strain evidence="6">CGMCC 4.7110</strain>
    </source>
</reference>
<comment type="caution">
    <text evidence="6">The sequence shown here is derived from an EMBL/GenBank/DDBJ whole genome shotgun (WGS) entry which is preliminary data.</text>
</comment>
<evidence type="ECO:0000259" key="5">
    <source>
        <dbReference type="PROSITE" id="PS51371"/>
    </source>
</evidence>
<dbReference type="Pfam" id="PF04972">
    <property type="entry name" value="BON"/>
    <property type="match status" value="1"/>
</dbReference>
<dbReference type="PIRSF" id="PIRSF036990">
    <property type="entry name" value="UCP036990_CBS_BON"/>
    <property type="match status" value="1"/>
</dbReference>
<dbReference type="AlphaFoldDB" id="A0A918CUB9"/>
<accession>A0A918CUB9</accession>
<dbReference type="InterPro" id="IPR007055">
    <property type="entry name" value="BON_dom"/>
</dbReference>
<dbReference type="PANTHER" id="PTHR43080:SF29">
    <property type="entry name" value="OS02G0818000 PROTEIN"/>
    <property type="match status" value="1"/>
</dbReference>
<dbReference type="RefSeq" id="WP_189266144.1">
    <property type="nucleotide sequence ID" value="NZ_BMML01000016.1"/>
</dbReference>
<organism evidence="6 7">
    <name type="scientific">Streptomyces fuscichromogenes</name>
    <dbReference type="NCBI Taxonomy" id="1324013"/>
    <lineage>
        <taxon>Bacteria</taxon>
        <taxon>Bacillati</taxon>
        <taxon>Actinomycetota</taxon>
        <taxon>Actinomycetes</taxon>
        <taxon>Kitasatosporales</taxon>
        <taxon>Streptomycetaceae</taxon>
        <taxon>Streptomyces</taxon>
    </lineage>
</organism>
<keyword evidence="1 2" id="KW-0129">CBS domain</keyword>
<dbReference type="Pfam" id="PF00571">
    <property type="entry name" value="CBS"/>
    <property type="match status" value="2"/>
</dbReference>
<dbReference type="SMART" id="SM00116">
    <property type="entry name" value="CBS"/>
    <property type="match status" value="2"/>
</dbReference>